<comment type="caution">
    <text evidence="1">The sequence shown here is derived from an EMBL/GenBank/DDBJ whole genome shotgun (WGS) entry which is preliminary data.</text>
</comment>
<sequence>MELDTGGGVSVISKETYKKTFSGTPLMPSNTRLRAYAGHPLKVHGQLIAHLKYQLRKTIQNLPNVFKPGLGIVKGITAKLEMKPDARPKFCKARPVPSTLQEAVKTEYNRTRVIRNCRTGGIQ</sequence>
<proteinExistence type="predicted"/>
<evidence type="ECO:0000313" key="2">
    <source>
        <dbReference type="Proteomes" id="UP001159405"/>
    </source>
</evidence>
<protein>
    <submittedName>
        <fullName evidence="1">Uncharacterized protein</fullName>
    </submittedName>
</protein>
<evidence type="ECO:0000313" key="1">
    <source>
        <dbReference type="EMBL" id="CAH3032326.1"/>
    </source>
</evidence>
<reference evidence="1 2" key="1">
    <citation type="submission" date="2022-05" db="EMBL/GenBank/DDBJ databases">
        <authorList>
            <consortium name="Genoscope - CEA"/>
            <person name="William W."/>
        </authorList>
    </citation>
    <scope>NUCLEOTIDE SEQUENCE [LARGE SCALE GENOMIC DNA]</scope>
</reference>
<dbReference type="Proteomes" id="UP001159405">
    <property type="component" value="Unassembled WGS sequence"/>
</dbReference>
<keyword evidence="2" id="KW-1185">Reference proteome</keyword>
<dbReference type="EMBL" id="CALNXK010000001">
    <property type="protein sequence ID" value="CAH3032326.1"/>
    <property type="molecule type" value="Genomic_DNA"/>
</dbReference>
<name>A0ABN8MS58_9CNID</name>
<accession>A0ABN8MS58</accession>
<organism evidence="1 2">
    <name type="scientific">Porites lobata</name>
    <dbReference type="NCBI Taxonomy" id="104759"/>
    <lineage>
        <taxon>Eukaryota</taxon>
        <taxon>Metazoa</taxon>
        <taxon>Cnidaria</taxon>
        <taxon>Anthozoa</taxon>
        <taxon>Hexacorallia</taxon>
        <taxon>Scleractinia</taxon>
        <taxon>Fungiina</taxon>
        <taxon>Poritidae</taxon>
        <taxon>Porites</taxon>
    </lineage>
</organism>
<gene>
    <name evidence="1" type="ORF">PLOB_00000404</name>
</gene>